<dbReference type="VEuPathDB" id="VectorBase:ASIC003337"/>
<keyword evidence="3" id="KW-1185">Reference proteome</keyword>
<proteinExistence type="predicted"/>
<evidence type="ECO:0000313" key="1">
    <source>
        <dbReference type="EMBL" id="KFB36227.1"/>
    </source>
</evidence>
<dbReference type="AlphaFoldDB" id="A0A084VE33"/>
<organism evidence="1">
    <name type="scientific">Anopheles sinensis</name>
    <name type="common">Mosquito</name>
    <dbReference type="NCBI Taxonomy" id="74873"/>
    <lineage>
        <taxon>Eukaryota</taxon>
        <taxon>Metazoa</taxon>
        <taxon>Ecdysozoa</taxon>
        <taxon>Arthropoda</taxon>
        <taxon>Hexapoda</taxon>
        <taxon>Insecta</taxon>
        <taxon>Pterygota</taxon>
        <taxon>Neoptera</taxon>
        <taxon>Endopterygota</taxon>
        <taxon>Diptera</taxon>
        <taxon>Nematocera</taxon>
        <taxon>Culicoidea</taxon>
        <taxon>Culicidae</taxon>
        <taxon>Anophelinae</taxon>
        <taxon>Anopheles</taxon>
    </lineage>
</organism>
<dbReference type="EMBL" id="ATLV01012225">
    <property type="status" value="NOT_ANNOTATED_CDS"/>
    <property type="molecule type" value="Genomic_DNA"/>
</dbReference>
<gene>
    <name evidence="1" type="ORF">ZHAS_00003337</name>
</gene>
<reference evidence="2" key="2">
    <citation type="submission" date="2020-05" db="UniProtKB">
        <authorList>
            <consortium name="EnsemblMetazoa"/>
        </authorList>
    </citation>
    <scope>IDENTIFICATION</scope>
</reference>
<dbReference type="Proteomes" id="UP000030765">
    <property type="component" value="Unassembled WGS sequence"/>
</dbReference>
<dbReference type="EnsemblMetazoa" id="ASIC003337-RA">
    <property type="protein sequence ID" value="ASIC003337-PA"/>
    <property type="gene ID" value="ASIC003337"/>
</dbReference>
<sequence>MRTGSGVDCRLSLSHHAVNTPVASLPSADTAGLRPLEDSPPWQGVWCLSPVGRTASNNR</sequence>
<reference evidence="1 3" key="1">
    <citation type="journal article" date="2014" name="BMC Genomics">
        <title>Genome sequence of Anopheles sinensis provides insight into genetics basis of mosquito competence for malaria parasites.</title>
        <authorList>
            <person name="Zhou D."/>
            <person name="Zhang D."/>
            <person name="Ding G."/>
            <person name="Shi L."/>
            <person name="Hou Q."/>
            <person name="Ye Y."/>
            <person name="Xu Y."/>
            <person name="Zhou H."/>
            <person name="Xiong C."/>
            <person name="Li S."/>
            <person name="Yu J."/>
            <person name="Hong S."/>
            <person name="Yu X."/>
            <person name="Zou P."/>
            <person name="Chen C."/>
            <person name="Chang X."/>
            <person name="Wang W."/>
            <person name="Lv Y."/>
            <person name="Sun Y."/>
            <person name="Ma L."/>
            <person name="Shen B."/>
            <person name="Zhu C."/>
        </authorList>
    </citation>
    <scope>NUCLEOTIDE SEQUENCE [LARGE SCALE GENOMIC DNA]</scope>
</reference>
<evidence type="ECO:0000313" key="3">
    <source>
        <dbReference type="Proteomes" id="UP000030765"/>
    </source>
</evidence>
<evidence type="ECO:0000313" key="2">
    <source>
        <dbReference type="EnsemblMetazoa" id="ASIC003337-PA"/>
    </source>
</evidence>
<accession>A0A084VE33</accession>
<protein>
    <submittedName>
        <fullName evidence="1 2">Protein C55B7.3</fullName>
    </submittedName>
</protein>
<name>A0A084VE33_ANOSI</name>
<dbReference type="EMBL" id="KE524773">
    <property type="protein sequence ID" value="KFB36227.1"/>
    <property type="molecule type" value="Genomic_DNA"/>
</dbReference>